<keyword evidence="3" id="KW-1185">Reference proteome</keyword>
<evidence type="ECO:0000256" key="1">
    <source>
        <dbReference type="SAM" id="MobiDB-lite"/>
    </source>
</evidence>
<name>A0A4P6Q0P6_9ACTN</name>
<feature type="compositionally biased region" description="Basic and acidic residues" evidence="1">
    <location>
        <begin position="1"/>
        <end position="33"/>
    </location>
</feature>
<dbReference type="AlphaFoldDB" id="A0A4P6Q0P6"/>
<sequence>MPDGDRRSGGDRDASGAGAREEERPLADRRPGDQGDLPAPDEDIAGEREPSPSDPASYDPSQEGDEPPERPTRA</sequence>
<dbReference type="KEGG" id="strr:EKD16_12115"/>
<protein>
    <submittedName>
        <fullName evidence="2">Uncharacterized protein</fullName>
    </submittedName>
</protein>
<dbReference type="RefSeq" id="WP_131098426.1">
    <property type="nucleotide sequence ID" value="NZ_CP036455.1"/>
</dbReference>
<organism evidence="2 3">
    <name type="scientific">Streptomonospora litoralis</name>
    <dbReference type="NCBI Taxonomy" id="2498135"/>
    <lineage>
        <taxon>Bacteria</taxon>
        <taxon>Bacillati</taxon>
        <taxon>Actinomycetota</taxon>
        <taxon>Actinomycetes</taxon>
        <taxon>Streptosporangiales</taxon>
        <taxon>Nocardiopsidaceae</taxon>
        <taxon>Streptomonospora</taxon>
    </lineage>
</organism>
<accession>A0A4P6Q0P6</accession>
<feature type="region of interest" description="Disordered" evidence="1">
    <location>
        <begin position="1"/>
        <end position="74"/>
    </location>
</feature>
<evidence type="ECO:0000313" key="2">
    <source>
        <dbReference type="EMBL" id="QBI54206.1"/>
    </source>
</evidence>
<reference evidence="2 3" key="1">
    <citation type="submission" date="2019-02" db="EMBL/GenBank/DDBJ databases">
        <authorList>
            <person name="Khodamoradi S."/>
            <person name="Hahnke R.L."/>
            <person name="Kaempfer P."/>
            <person name="Schumann P."/>
            <person name="Rohde M."/>
            <person name="Steinert M."/>
            <person name="Luzhetskyy A."/>
            <person name="Wink J."/>
            <person name="Ruckert C."/>
        </authorList>
    </citation>
    <scope>NUCLEOTIDE SEQUENCE [LARGE SCALE GENOMIC DNA]</scope>
    <source>
        <strain evidence="2 3">M2</strain>
    </source>
</reference>
<dbReference type="Proteomes" id="UP000292235">
    <property type="component" value="Chromosome"/>
</dbReference>
<proteinExistence type="predicted"/>
<gene>
    <name evidence="2" type="ORF">EKD16_12115</name>
</gene>
<evidence type="ECO:0000313" key="3">
    <source>
        <dbReference type="Proteomes" id="UP000292235"/>
    </source>
</evidence>
<dbReference type="EMBL" id="CP036455">
    <property type="protein sequence ID" value="QBI54206.1"/>
    <property type="molecule type" value="Genomic_DNA"/>
</dbReference>